<dbReference type="Proteomes" id="UP001597361">
    <property type="component" value="Unassembled WGS sequence"/>
</dbReference>
<sequence>MNQSVQNNRPYLFIFLLFWVLPQFAFSQERRQRRVEKPIVAPDSILRTPAQIDPEIEIPELILPDTVSKKDSTNVVPKGDIETIINYYGEDSIITDFSQNKIYLHKDAWFEYGNIRLDADLIIIDWDKSELFASGVTDSLGNITGNPMFKEGNTSYEIRKEMRYNFKSQRAIIKDVVTEQQDGLLRGETIKKTQDGSVYMDHGYYTTCNLAEPHWHISAAKIKSIRGKQVVTGPFNLYFNDIPTPFGLPFGIIPDTPEEKASGIVFPSYGQEQRRGLFLRDFGYYFAFNDYIHSRLTGDVYSNGGWGAKAATIYKKRYRFNGSFNVDYQKFKSPETQENPLDFTSVWVSWQHTPESRGNSRFSASVNAGTQNYNNLVINPNNFANNVRSDFSSNIAYSKTFAGTPFSMSANLRHSQNIQTDEVNLTLPDIAVNMNRQNPFQNLKFEPLKTLNVAWNFSLQNSITNRITPALGVPNLSFQQDFGEFDQQQQAPDVLPFNLANLPQLLRDANNGARSTIPLSSNFTLFKYFTGTASANYTELWYLEKINYYYNDVENRVDRIVENGFNRVGFYTTSFNLNTNVYGFYTFKNNKKIEAIRHHIQPSFGFNYTPDFSNPAFGYYQNVQVDSTGRRQLYSRHQGFIFQGAPLGESRSLSISIRNVLEAKIKTQSDTAEVQTKKIPLLQTLNVTTNYNFAADSFQLAPINFNTRTSFFENKLSVNFSATMDPYAEGTSRNAQGAQVTRRINEYAWKRGQGIGRIRNATINLNGSLNPSKTEKSPGEVRDEITNNFLEQGGQMNEFVENEITRIVNDPSQYIDWSIPWNIGFGYNVSYNRQTSGNTNITQALNVNGDLSLTEKWKVNFNTGYDFSTAKITQTMISIARDLHCWQMNVSWIPFGSFTSYSVDIRVKSAILQDLKVSRRRSFFDR</sequence>
<dbReference type="Pfam" id="PF19838">
    <property type="entry name" value="LptD_2"/>
    <property type="match status" value="1"/>
</dbReference>
<dbReference type="PANTHER" id="PTHR30189">
    <property type="entry name" value="LPS-ASSEMBLY PROTEIN"/>
    <property type="match status" value="1"/>
</dbReference>
<name>A0ABW4VRV9_9BACT</name>
<proteinExistence type="predicted"/>
<comment type="caution">
    <text evidence="2">The sequence shown here is derived from an EMBL/GenBank/DDBJ whole genome shotgun (WGS) entry which is preliminary data.</text>
</comment>
<protein>
    <submittedName>
        <fullName evidence="2">LPS assembly protein LptD</fullName>
    </submittedName>
</protein>
<evidence type="ECO:0000313" key="2">
    <source>
        <dbReference type="EMBL" id="MFD2037012.1"/>
    </source>
</evidence>
<evidence type="ECO:0000259" key="1">
    <source>
        <dbReference type="Pfam" id="PF19838"/>
    </source>
</evidence>
<dbReference type="EMBL" id="JBHUHR010000046">
    <property type="protein sequence ID" value="MFD2037012.1"/>
    <property type="molecule type" value="Genomic_DNA"/>
</dbReference>
<keyword evidence="3" id="KW-1185">Reference proteome</keyword>
<dbReference type="RefSeq" id="WP_376888565.1">
    <property type="nucleotide sequence ID" value="NZ_JBHUHR010000046.1"/>
</dbReference>
<feature type="domain" description="LPS-assembly protein LptD central" evidence="1">
    <location>
        <begin position="230"/>
        <end position="727"/>
    </location>
</feature>
<reference evidence="3" key="1">
    <citation type="journal article" date="2019" name="Int. J. Syst. Evol. Microbiol.">
        <title>The Global Catalogue of Microorganisms (GCM) 10K type strain sequencing project: providing services to taxonomists for standard genome sequencing and annotation.</title>
        <authorList>
            <consortium name="The Broad Institute Genomics Platform"/>
            <consortium name="The Broad Institute Genome Sequencing Center for Infectious Disease"/>
            <person name="Wu L."/>
            <person name="Ma J."/>
        </authorList>
    </citation>
    <scope>NUCLEOTIDE SEQUENCE [LARGE SCALE GENOMIC DNA]</scope>
    <source>
        <strain evidence="3">CGMCC 1.15180</strain>
    </source>
</reference>
<evidence type="ECO:0000313" key="3">
    <source>
        <dbReference type="Proteomes" id="UP001597361"/>
    </source>
</evidence>
<gene>
    <name evidence="2" type="ORF">ACFSKL_19565</name>
</gene>
<accession>A0ABW4VRV9</accession>
<organism evidence="2 3">
    <name type="scientific">Belliella marina</name>
    <dbReference type="NCBI Taxonomy" id="1644146"/>
    <lineage>
        <taxon>Bacteria</taxon>
        <taxon>Pseudomonadati</taxon>
        <taxon>Bacteroidota</taxon>
        <taxon>Cytophagia</taxon>
        <taxon>Cytophagales</taxon>
        <taxon>Cyclobacteriaceae</taxon>
        <taxon>Belliella</taxon>
    </lineage>
</organism>
<dbReference type="PANTHER" id="PTHR30189:SF1">
    <property type="entry name" value="LPS-ASSEMBLY PROTEIN LPTD"/>
    <property type="match status" value="1"/>
</dbReference>
<dbReference type="InterPro" id="IPR050218">
    <property type="entry name" value="LptD"/>
</dbReference>
<dbReference type="InterPro" id="IPR045659">
    <property type="entry name" value="LptD_2"/>
</dbReference>